<dbReference type="AlphaFoldDB" id="A0A2U2EKQ5"/>
<reference evidence="1 2" key="1">
    <citation type="submission" date="2014-09" db="EMBL/GenBank/DDBJ databases">
        <title>Butyrate-producing bacteria isolated from human gut.</title>
        <authorList>
            <person name="Zhang Q."/>
            <person name="Zhao L."/>
        </authorList>
    </citation>
    <scope>NUCLEOTIDE SEQUENCE [LARGE SCALE GENOMIC DNA]</scope>
    <source>
        <strain evidence="1 2">R22</strain>
    </source>
</reference>
<proteinExistence type="predicted"/>
<dbReference type="Proteomes" id="UP000245905">
    <property type="component" value="Unassembled WGS sequence"/>
</dbReference>
<sequence>MNEAQRTEKGDRTMSIWGDPEIVKVDGEYKAYVKVQNDWSGDVRGHLRDIHMDKDSRYYCRADGRRCDVTKIRERYIKQEQDIESAVKYAKEHRGF</sequence>
<organism evidence="1 2">
    <name type="scientific">Agathobacter rectalis</name>
    <dbReference type="NCBI Taxonomy" id="39491"/>
    <lineage>
        <taxon>Bacteria</taxon>
        <taxon>Bacillati</taxon>
        <taxon>Bacillota</taxon>
        <taxon>Clostridia</taxon>
        <taxon>Lachnospirales</taxon>
        <taxon>Lachnospiraceae</taxon>
        <taxon>Agathobacter</taxon>
    </lineage>
</organism>
<protein>
    <submittedName>
        <fullName evidence="1">Uncharacterized protein</fullName>
    </submittedName>
</protein>
<evidence type="ECO:0000313" key="1">
    <source>
        <dbReference type="EMBL" id="PWE85078.1"/>
    </source>
</evidence>
<gene>
    <name evidence="1" type="ORF">LD38_00205</name>
</gene>
<evidence type="ECO:0000313" key="2">
    <source>
        <dbReference type="Proteomes" id="UP000245905"/>
    </source>
</evidence>
<name>A0A2U2EKQ5_9FIRM</name>
<comment type="caution">
    <text evidence="1">The sequence shown here is derived from an EMBL/GenBank/DDBJ whole genome shotgun (WGS) entry which is preliminary data.</text>
</comment>
<accession>A0A2U2EKQ5</accession>
<dbReference type="EMBL" id="JRFS01000001">
    <property type="protein sequence ID" value="PWE85078.1"/>
    <property type="molecule type" value="Genomic_DNA"/>
</dbReference>